<evidence type="ECO:0000313" key="2">
    <source>
        <dbReference type="EMBL" id="RBQ15415.1"/>
    </source>
</evidence>
<gene>
    <name evidence="2" type="ORF">DP939_35535</name>
</gene>
<proteinExistence type="predicted"/>
<comment type="caution">
    <text evidence="2">The sequence shown here is derived from an EMBL/GenBank/DDBJ whole genome shotgun (WGS) entry which is preliminary data.</text>
</comment>
<evidence type="ECO:0000256" key="1">
    <source>
        <dbReference type="SAM" id="MobiDB-lite"/>
    </source>
</evidence>
<dbReference type="EMBL" id="QMEY01000023">
    <property type="protein sequence ID" value="RBQ15415.1"/>
    <property type="molecule type" value="Genomic_DNA"/>
</dbReference>
<feature type="region of interest" description="Disordered" evidence="1">
    <location>
        <begin position="1"/>
        <end position="24"/>
    </location>
</feature>
<keyword evidence="3" id="KW-1185">Reference proteome</keyword>
<dbReference type="AlphaFoldDB" id="A0A366LN87"/>
<sequence>MATERHEGAGCEPSGSYSSDPPELSTLHMRLAADVDLKEVVDTMKAHRWKPLTQEEGTWYGIGSAEAGEAILAKDMKGRGYTS</sequence>
<protein>
    <submittedName>
        <fullName evidence="2">Uncharacterized protein</fullName>
    </submittedName>
</protein>
<name>A0A366LN87_9ACTN</name>
<evidence type="ECO:0000313" key="3">
    <source>
        <dbReference type="Proteomes" id="UP000253303"/>
    </source>
</evidence>
<organism evidence="2 3">
    <name type="scientific">Spongiactinospora rosea</name>
    <dbReference type="NCBI Taxonomy" id="2248750"/>
    <lineage>
        <taxon>Bacteria</taxon>
        <taxon>Bacillati</taxon>
        <taxon>Actinomycetota</taxon>
        <taxon>Actinomycetes</taxon>
        <taxon>Streptosporangiales</taxon>
        <taxon>Streptosporangiaceae</taxon>
        <taxon>Spongiactinospora</taxon>
    </lineage>
</organism>
<reference evidence="2 3" key="1">
    <citation type="submission" date="2018-06" db="EMBL/GenBank/DDBJ databases">
        <title>Sphaerisporangium craniellae sp. nov., isolated from a marine sponge in the South China Sea.</title>
        <authorList>
            <person name="Li L."/>
        </authorList>
    </citation>
    <scope>NUCLEOTIDE SEQUENCE [LARGE SCALE GENOMIC DNA]</scope>
    <source>
        <strain evidence="2 3">LHW63015</strain>
    </source>
</reference>
<dbReference type="Proteomes" id="UP000253303">
    <property type="component" value="Unassembled WGS sequence"/>
</dbReference>
<accession>A0A366LN87</accession>